<dbReference type="Pfam" id="PF23446">
    <property type="entry name" value="LysM1_NFP_LYK"/>
    <property type="match status" value="1"/>
</dbReference>
<keyword evidence="3 11" id="KW-0812">Transmembrane</keyword>
<evidence type="ECO:0000256" key="7">
    <source>
        <dbReference type="ARBA" id="ARBA00022989"/>
    </source>
</evidence>
<reference evidence="15 16" key="1">
    <citation type="submission" date="2024-01" db="EMBL/GenBank/DDBJ databases">
        <title>The complete chloroplast genome sequence of Lithospermum erythrorhizon: insights into the phylogenetic relationship among Boraginaceae species and the maternal lineages of purple gromwells.</title>
        <authorList>
            <person name="Okada T."/>
            <person name="Watanabe K."/>
        </authorList>
    </citation>
    <scope>NUCLEOTIDE SEQUENCE [LARGE SCALE GENOMIC DNA]</scope>
</reference>
<protein>
    <submittedName>
        <fullName evidence="15">Transmembrane signal receptor</fullName>
    </submittedName>
</protein>
<evidence type="ECO:0000313" key="15">
    <source>
        <dbReference type="EMBL" id="GAA0146057.1"/>
    </source>
</evidence>
<dbReference type="Proteomes" id="UP001454036">
    <property type="component" value="Unassembled WGS sequence"/>
</dbReference>
<evidence type="ECO:0000256" key="4">
    <source>
        <dbReference type="ARBA" id="ARBA00022729"/>
    </source>
</evidence>
<feature type="region of interest" description="Disordered" evidence="10">
    <location>
        <begin position="236"/>
        <end position="257"/>
    </location>
</feature>
<evidence type="ECO:0000256" key="3">
    <source>
        <dbReference type="ARBA" id="ARBA00022692"/>
    </source>
</evidence>
<dbReference type="AlphaFoldDB" id="A0AAV3P4K4"/>
<dbReference type="PROSITE" id="PS51782">
    <property type="entry name" value="LYSM"/>
    <property type="match status" value="1"/>
</dbReference>
<gene>
    <name evidence="15" type="ORF">LIER_06098</name>
</gene>
<dbReference type="InterPro" id="IPR011009">
    <property type="entry name" value="Kinase-like_dom_sf"/>
</dbReference>
<dbReference type="PANTHER" id="PTHR45927:SF6">
    <property type="entry name" value="PROTEIN LYK5"/>
    <property type="match status" value="1"/>
</dbReference>
<evidence type="ECO:0000256" key="6">
    <source>
        <dbReference type="ARBA" id="ARBA00022840"/>
    </source>
</evidence>
<dbReference type="GO" id="GO:0005524">
    <property type="term" value="F:ATP binding"/>
    <property type="evidence" value="ECO:0007669"/>
    <property type="project" value="UniProtKB-KW"/>
</dbReference>
<dbReference type="GO" id="GO:0005886">
    <property type="term" value="C:plasma membrane"/>
    <property type="evidence" value="ECO:0007669"/>
    <property type="project" value="UniProtKB-SubCell"/>
</dbReference>
<keyword evidence="4 12" id="KW-0732">Signal</keyword>
<evidence type="ECO:0000313" key="16">
    <source>
        <dbReference type="Proteomes" id="UP001454036"/>
    </source>
</evidence>
<dbReference type="GO" id="GO:0004672">
    <property type="term" value="F:protein kinase activity"/>
    <property type="evidence" value="ECO:0007669"/>
    <property type="project" value="InterPro"/>
</dbReference>
<sequence>MPPFLLLLFLQFILSKSQQNYINNKQLDCLTNYTTTLGYKCNGLSSKCTSYITFSTTRQYTTPLTISSLIGADADEIAKLNNISVNDELTPARLVVAPLECGCSGGIYQHNATYVLKEKGETIFSVANNTYEGLTTCQSMIAQNSLNYHDLLVGMKLNVPIRCACPTSNQEDAGFKYLLVYLVNWDDTIELIANIFSSDVSTILVANELNPDDVIFPFTPLLVPLKNVPININTSAASTPPPVSPPQVPVAPSGGNENNNSSKKWIFVGVGVGVVFLILVVMGFLYRRRRHQKLPLVVNKTKNPDKSSATSYTGAMPAEMKSFSESYVRDAVGSLTLYRFEELEEATGFFGESNRIEGSVYRGSFKGDEAAVKVMKGDVSAEINVLKLINHSNIIRLSGFCLHQGSTYLVYEFAENGSLNDWLHHHQKNKKMLEQSSYFLGWKQRIQISYDAADALNYLHNCANPPYIHKNLKSSNILLDANMRGKLVDFGLSRAIENKDRPEGGGDLSAIMTRHVVGTYGYMAPEYIENGLITPKLDIFALGVVMLELLSGKEATVPGNKDGTDSREDETILLSETIKEILDDDEDMINKKGVREKLQDFMDPLLGVEYPLDLAYSIAELAKSCVSKDLNHRPPIVEVLISLSKILALSLDWDPTDELQRSRSLDQGR</sequence>
<keyword evidence="5" id="KW-0547">Nucleotide-binding</keyword>
<dbReference type="PANTHER" id="PTHR45927">
    <property type="entry name" value="LYSM-DOMAIN RECEPTOR-LIKE KINASE-RELATED"/>
    <property type="match status" value="1"/>
</dbReference>
<dbReference type="Pfam" id="PF23473">
    <property type="entry name" value="LysM3_LYK4_5"/>
    <property type="match status" value="1"/>
</dbReference>
<evidence type="ECO:0000256" key="5">
    <source>
        <dbReference type="ARBA" id="ARBA00022741"/>
    </source>
</evidence>
<organism evidence="15 16">
    <name type="scientific">Lithospermum erythrorhizon</name>
    <name type="common">Purple gromwell</name>
    <name type="synonym">Lithospermum officinale var. erythrorhizon</name>
    <dbReference type="NCBI Taxonomy" id="34254"/>
    <lineage>
        <taxon>Eukaryota</taxon>
        <taxon>Viridiplantae</taxon>
        <taxon>Streptophyta</taxon>
        <taxon>Embryophyta</taxon>
        <taxon>Tracheophyta</taxon>
        <taxon>Spermatophyta</taxon>
        <taxon>Magnoliopsida</taxon>
        <taxon>eudicotyledons</taxon>
        <taxon>Gunneridae</taxon>
        <taxon>Pentapetalae</taxon>
        <taxon>asterids</taxon>
        <taxon>lamiids</taxon>
        <taxon>Boraginales</taxon>
        <taxon>Boraginaceae</taxon>
        <taxon>Boraginoideae</taxon>
        <taxon>Lithospermeae</taxon>
        <taxon>Lithospermum</taxon>
    </lineage>
</organism>
<evidence type="ECO:0000256" key="1">
    <source>
        <dbReference type="ARBA" id="ARBA00004162"/>
    </source>
</evidence>
<dbReference type="InterPro" id="IPR056561">
    <property type="entry name" value="NFP_LYK_LysM1"/>
</dbReference>
<proteinExistence type="predicted"/>
<name>A0AAV3P4K4_LITER</name>
<feature type="chain" id="PRO_5043607214" evidence="12">
    <location>
        <begin position="18"/>
        <end position="669"/>
    </location>
</feature>
<evidence type="ECO:0000256" key="9">
    <source>
        <dbReference type="ARBA" id="ARBA00023157"/>
    </source>
</evidence>
<dbReference type="InterPro" id="IPR052611">
    <property type="entry name" value="Plant_RLK_LysM"/>
</dbReference>
<evidence type="ECO:0000256" key="12">
    <source>
        <dbReference type="SAM" id="SignalP"/>
    </source>
</evidence>
<feature type="compositionally biased region" description="Pro residues" evidence="10">
    <location>
        <begin position="239"/>
        <end position="249"/>
    </location>
</feature>
<feature type="signal peptide" evidence="12">
    <location>
        <begin position="1"/>
        <end position="17"/>
    </location>
</feature>
<dbReference type="FunFam" id="1.10.510.10:FF:000468">
    <property type="entry name" value="PTI1-like tyrosine-protein kinase 3"/>
    <property type="match status" value="1"/>
</dbReference>
<dbReference type="Gene3D" id="3.30.200.20">
    <property type="entry name" value="Phosphorylase Kinase, domain 1"/>
    <property type="match status" value="1"/>
</dbReference>
<keyword evidence="7 11" id="KW-1133">Transmembrane helix</keyword>
<evidence type="ECO:0000259" key="13">
    <source>
        <dbReference type="PROSITE" id="PS50011"/>
    </source>
</evidence>
<dbReference type="Gene3D" id="1.10.510.10">
    <property type="entry name" value="Transferase(Phosphotransferase) domain 1"/>
    <property type="match status" value="1"/>
</dbReference>
<keyword evidence="9" id="KW-1015">Disulfide bond</keyword>
<dbReference type="PROSITE" id="PS50011">
    <property type="entry name" value="PROTEIN_KINASE_DOM"/>
    <property type="match status" value="1"/>
</dbReference>
<comment type="caution">
    <text evidence="15">The sequence shown here is derived from an EMBL/GenBank/DDBJ whole genome shotgun (WGS) entry which is preliminary data.</text>
</comment>
<dbReference type="InterPro" id="IPR056563">
    <property type="entry name" value="LysM3_LYK4_5"/>
</dbReference>
<feature type="transmembrane region" description="Helical" evidence="11">
    <location>
        <begin position="265"/>
        <end position="286"/>
    </location>
</feature>
<evidence type="ECO:0000256" key="10">
    <source>
        <dbReference type="SAM" id="MobiDB-lite"/>
    </source>
</evidence>
<dbReference type="InterPro" id="IPR056562">
    <property type="entry name" value="LysM2_CERK1_LYK3_4_5"/>
</dbReference>
<dbReference type="GO" id="GO:0051707">
    <property type="term" value="P:response to other organism"/>
    <property type="evidence" value="ECO:0007669"/>
    <property type="project" value="UniProtKB-ARBA"/>
</dbReference>
<comment type="subcellular location">
    <subcellularLocation>
        <location evidence="1">Cell membrane</location>
        <topology evidence="1">Single-pass membrane protein</topology>
    </subcellularLocation>
</comment>
<dbReference type="Pfam" id="PF00069">
    <property type="entry name" value="Pkinase"/>
    <property type="match status" value="1"/>
</dbReference>
<evidence type="ECO:0000256" key="8">
    <source>
        <dbReference type="ARBA" id="ARBA00023136"/>
    </source>
</evidence>
<dbReference type="SMART" id="SM00257">
    <property type="entry name" value="LysM"/>
    <property type="match status" value="2"/>
</dbReference>
<keyword evidence="16" id="KW-1185">Reference proteome</keyword>
<dbReference type="EMBL" id="BAABME010000868">
    <property type="protein sequence ID" value="GAA0146057.1"/>
    <property type="molecule type" value="Genomic_DNA"/>
</dbReference>
<dbReference type="Pfam" id="PF23472">
    <property type="entry name" value="LysM2_CERK1_LYK3_4_5"/>
    <property type="match status" value="1"/>
</dbReference>
<keyword evidence="8 11" id="KW-0472">Membrane</keyword>
<dbReference type="InterPro" id="IPR000719">
    <property type="entry name" value="Prot_kinase_dom"/>
</dbReference>
<evidence type="ECO:0000256" key="11">
    <source>
        <dbReference type="SAM" id="Phobius"/>
    </source>
</evidence>
<accession>A0AAV3P4K4</accession>
<keyword evidence="15" id="KW-0675">Receptor</keyword>
<feature type="domain" description="LysM" evidence="14">
    <location>
        <begin position="179"/>
        <end position="223"/>
    </location>
</feature>
<keyword evidence="2" id="KW-1003">Cell membrane</keyword>
<evidence type="ECO:0000256" key="2">
    <source>
        <dbReference type="ARBA" id="ARBA00022475"/>
    </source>
</evidence>
<evidence type="ECO:0000259" key="14">
    <source>
        <dbReference type="PROSITE" id="PS51782"/>
    </source>
</evidence>
<dbReference type="InterPro" id="IPR018392">
    <property type="entry name" value="LysM"/>
</dbReference>
<feature type="domain" description="Protein kinase" evidence="13">
    <location>
        <begin position="339"/>
        <end position="647"/>
    </location>
</feature>
<keyword evidence="6" id="KW-0067">ATP-binding</keyword>
<dbReference type="SUPFAM" id="SSF56112">
    <property type="entry name" value="Protein kinase-like (PK-like)"/>
    <property type="match status" value="1"/>
</dbReference>